<dbReference type="Proteomes" id="UP000746471">
    <property type="component" value="Unassembled WGS sequence"/>
</dbReference>
<dbReference type="RefSeq" id="WP_213235638.1">
    <property type="nucleotide sequence ID" value="NZ_JAHBCL010000005.1"/>
</dbReference>
<protein>
    <submittedName>
        <fullName evidence="2">Uncharacterized protein</fullName>
    </submittedName>
</protein>
<sequence>MFLAVIVIALVSMMLYHRGYSAEKIIPIAILSGIVAYFIPLGAMIAWPFKLISGALGFAGGALGAVAGGVGGLVGGILSIIAGALSLVLGVIGGIIGLVFSIVGLVFGIIIAILVPLAIIWLIFKIVL</sequence>
<feature type="transmembrane region" description="Helical" evidence="1">
    <location>
        <begin position="25"/>
        <end position="49"/>
    </location>
</feature>
<name>A0ABS5PL18_9FIRM</name>
<feature type="transmembrane region" description="Helical" evidence="1">
    <location>
        <begin position="91"/>
        <end position="124"/>
    </location>
</feature>
<keyword evidence="1" id="KW-0812">Transmembrane</keyword>
<proteinExistence type="predicted"/>
<gene>
    <name evidence="2" type="ORF">KHM83_04085</name>
</gene>
<keyword evidence="1" id="KW-0472">Membrane</keyword>
<evidence type="ECO:0000313" key="3">
    <source>
        <dbReference type="Proteomes" id="UP000746471"/>
    </source>
</evidence>
<organism evidence="2 3">
    <name type="scientific">Fusibacter paucivorans</name>
    <dbReference type="NCBI Taxonomy" id="76009"/>
    <lineage>
        <taxon>Bacteria</taxon>
        <taxon>Bacillati</taxon>
        <taxon>Bacillota</taxon>
        <taxon>Clostridia</taxon>
        <taxon>Eubacteriales</taxon>
        <taxon>Eubacteriales Family XII. Incertae Sedis</taxon>
        <taxon>Fusibacter</taxon>
    </lineage>
</organism>
<accession>A0ABS5PL18</accession>
<feature type="transmembrane region" description="Helical" evidence="1">
    <location>
        <begin position="61"/>
        <end position="85"/>
    </location>
</feature>
<evidence type="ECO:0000313" key="2">
    <source>
        <dbReference type="EMBL" id="MBS7525854.1"/>
    </source>
</evidence>
<keyword evidence="3" id="KW-1185">Reference proteome</keyword>
<evidence type="ECO:0000256" key="1">
    <source>
        <dbReference type="SAM" id="Phobius"/>
    </source>
</evidence>
<reference evidence="2 3" key="1">
    <citation type="submission" date="2021-05" db="EMBL/GenBank/DDBJ databases">
        <title>Fusibacter ferrireducens sp. nov., an anaerobic, sulfur- and Fe-reducing bacterium isolated from the mangrove sediment.</title>
        <authorList>
            <person name="Qiu D."/>
        </authorList>
    </citation>
    <scope>NUCLEOTIDE SEQUENCE [LARGE SCALE GENOMIC DNA]</scope>
    <source>
        <strain evidence="2 3">DSM 12116</strain>
    </source>
</reference>
<keyword evidence="1" id="KW-1133">Transmembrane helix</keyword>
<comment type="caution">
    <text evidence="2">The sequence shown here is derived from an EMBL/GenBank/DDBJ whole genome shotgun (WGS) entry which is preliminary data.</text>
</comment>
<dbReference type="EMBL" id="JAHBCL010000005">
    <property type="protein sequence ID" value="MBS7525854.1"/>
    <property type="molecule type" value="Genomic_DNA"/>
</dbReference>